<reference evidence="1 2" key="1">
    <citation type="journal article" date="2019" name="Sci. Rep.">
        <title>A high-quality genome of Eragrostis curvula grass provides insights into Poaceae evolution and supports new strategies to enhance forage quality.</title>
        <authorList>
            <person name="Carballo J."/>
            <person name="Santos B.A.C.M."/>
            <person name="Zappacosta D."/>
            <person name="Garbus I."/>
            <person name="Selva J.P."/>
            <person name="Gallo C.A."/>
            <person name="Diaz A."/>
            <person name="Albertini E."/>
            <person name="Caccamo M."/>
            <person name="Echenique V."/>
        </authorList>
    </citation>
    <scope>NUCLEOTIDE SEQUENCE [LARGE SCALE GENOMIC DNA]</scope>
    <source>
        <strain evidence="2">cv. Victoria</strain>
        <tissue evidence="1">Leaf</tissue>
    </source>
</reference>
<dbReference type="OrthoDB" id="623852at2759"/>
<dbReference type="PANTHER" id="PTHR33165">
    <property type="entry name" value="F-BOX DOMAIN CONTAINING PROTEIN-LIKE-RELATED"/>
    <property type="match status" value="1"/>
</dbReference>
<dbReference type="AlphaFoldDB" id="A0A5J9VFT3"/>
<gene>
    <name evidence="1" type="ORF">EJB05_16065</name>
</gene>
<feature type="non-terminal residue" evidence="1">
    <location>
        <position position="1"/>
    </location>
</feature>
<comment type="caution">
    <text evidence="1">The sequence shown here is derived from an EMBL/GenBank/DDBJ whole genome shotgun (WGS) entry which is preliminary data.</text>
</comment>
<proteinExistence type="predicted"/>
<dbReference type="Gramene" id="TVU34234">
    <property type="protein sequence ID" value="TVU34234"/>
    <property type="gene ID" value="EJB05_16065"/>
</dbReference>
<dbReference type="Proteomes" id="UP000324897">
    <property type="component" value="Unassembled WGS sequence"/>
</dbReference>
<evidence type="ECO:0000313" key="1">
    <source>
        <dbReference type="EMBL" id="TVU34234.1"/>
    </source>
</evidence>
<evidence type="ECO:0000313" key="2">
    <source>
        <dbReference type="Proteomes" id="UP000324897"/>
    </source>
</evidence>
<organism evidence="1 2">
    <name type="scientific">Eragrostis curvula</name>
    <name type="common">weeping love grass</name>
    <dbReference type="NCBI Taxonomy" id="38414"/>
    <lineage>
        <taxon>Eukaryota</taxon>
        <taxon>Viridiplantae</taxon>
        <taxon>Streptophyta</taxon>
        <taxon>Embryophyta</taxon>
        <taxon>Tracheophyta</taxon>
        <taxon>Spermatophyta</taxon>
        <taxon>Magnoliopsida</taxon>
        <taxon>Liliopsida</taxon>
        <taxon>Poales</taxon>
        <taxon>Poaceae</taxon>
        <taxon>PACMAD clade</taxon>
        <taxon>Chloridoideae</taxon>
        <taxon>Eragrostideae</taxon>
        <taxon>Eragrostidinae</taxon>
        <taxon>Eragrostis</taxon>
    </lineage>
</organism>
<keyword evidence="2" id="KW-1185">Reference proteome</keyword>
<protein>
    <recommendedName>
        <fullName evidence="3">F-box domain-containing protein</fullName>
    </recommendedName>
</protein>
<dbReference type="EMBL" id="RWGY01000009">
    <property type="protein sequence ID" value="TVU34234.1"/>
    <property type="molecule type" value="Genomic_DNA"/>
</dbReference>
<accession>A0A5J9VFT3</accession>
<sequence>MARSRDWAAGLHEDMVRCISDCLADPVDFISFRAVCLQWRNAVKRDTHGSFHPWILKRDESGVDGNIVFYCLGSEKFIRLHVPALEGRRLAGFGAGHLIVIDDEELSGMLVNPFLSTAAGSTTTLPRLPE</sequence>
<evidence type="ECO:0008006" key="3">
    <source>
        <dbReference type="Google" id="ProtNLM"/>
    </source>
</evidence>
<name>A0A5J9VFT3_9POAL</name>
<dbReference type="PANTHER" id="PTHR33165:SF76">
    <property type="entry name" value="OS01G0526550 PROTEIN"/>
    <property type="match status" value="1"/>
</dbReference>